<dbReference type="InterPro" id="IPR037516">
    <property type="entry name" value="Tripartite_DENN"/>
</dbReference>
<dbReference type="Pfam" id="PF09794">
    <property type="entry name" value="Avl9"/>
    <property type="match status" value="1"/>
</dbReference>
<evidence type="ECO:0000256" key="1">
    <source>
        <dbReference type="ARBA" id="ARBA00038178"/>
    </source>
</evidence>
<evidence type="ECO:0000313" key="4">
    <source>
        <dbReference type="EMBL" id="CAF1456453.1"/>
    </source>
</evidence>
<accession>A0A815Q281</accession>
<sequence length="590" mass="67424">MILDDTNSTSLVVNLVIVGFHHKKGHQIEYSYPLAKESLDEQWSNILSYALPDGAHNREKDLIYFHIPSLDKETNAQRTLFGIAAYRQIDANSIVNKEADVTRNSIQKSVCLLLRQPLYGNISEELQLLTEKYFEEKDFSKINLFEEFVQKLNLNPLVFDIKYFSAKDLFIQYRRKTLILLKLILLQRKVLFMLSPIENLVKTILTLVSLIPGKSTKLIPNGLNECTLLGEKENLPRSISLNDTEDIVFDKNFNQQLNFDQVKLKTQVDDDDDEVESSSISTQEKEKEEGEQQETKLNLMKRATSLTAKLSDTFNRLTTTTTTNTAMTTSPSTLIANYSQDYLNHLDQLQFPLQLFNKNNLLHPYLPLNNLDLLTNRNVNSYVIGASNALFRQQVTHDIIIVENDEDFLIQSSQLKSELQLTTADLRFLQMFEEENNGIKSEEEIRRLFLNYLLSLMAVAQTPNDEAMNDFNYSFVKSFQSTEAFRLWQSKGPYPYFDQIIPRHPQAGQLNVADVKLRVAHVLDDTETGRKLKGAFEDTSHFMGEKSRAATKVLGQAKNSIFSSVIGTINQGKQWLNKPPTSSDSLTSMS</sequence>
<dbReference type="PANTHER" id="PTHR31017:SF1">
    <property type="entry name" value="LATE SECRETORY PATHWAY PROTEIN AVL9 HOMOLOG"/>
    <property type="match status" value="1"/>
</dbReference>
<reference evidence="4" key="1">
    <citation type="submission" date="2021-02" db="EMBL/GenBank/DDBJ databases">
        <authorList>
            <person name="Nowell W R."/>
        </authorList>
    </citation>
    <scope>NUCLEOTIDE SEQUENCE</scope>
</reference>
<dbReference type="InterPro" id="IPR051731">
    <property type="entry name" value="DENND11/AVL9_GEFs"/>
</dbReference>
<dbReference type="InterPro" id="IPR018307">
    <property type="entry name" value="ABL9/DENND6_dom"/>
</dbReference>
<protein>
    <recommendedName>
        <fullName evidence="3">UDENN domain-containing protein</fullName>
    </recommendedName>
</protein>
<evidence type="ECO:0000313" key="5">
    <source>
        <dbReference type="Proteomes" id="UP000663852"/>
    </source>
</evidence>
<dbReference type="Proteomes" id="UP000663852">
    <property type="component" value="Unassembled WGS sequence"/>
</dbReference>
<dbReference type="GO" id="GO:0005737">
    <property type="term" value="C:cytoplasm"/>
    <property type="evidence" value="ECO:0007669"/>
    <property type="project" value="TreeGrafter"/>
</dbReference>
<dbReference type="OrthoDB" id="26278at2759"/>
<dbReference type="EMBL" id="CAJNOJ010000460">
    <property type="protein sequence ID" value="CAF1456453.1"/>
    <property type="molecule type" value="Genomic_DNA"/>
</dbReference>
<evidence type="ECO:0000256" key="2">
    <source>
        <dbReference type="SAM" id="MobiDB-lite"/>
    </source>
</evidence>
<dbReference type="PANTHER" id="PTHR31017">
    <property type="entry name" value="LATE SECRETORY PATHWAY PROTEIN AVL9-RELATED"/>
    <property type="match status" value="1"/>
</dbReference>
<feature type="domain" description="UDENN" evidence="3">
    <location>
        <begin position="13"/>
        <end position="396"/>
    </location>
</feature>
<evidence type="ECO:0000259" key="3">
    <source>
        <dbReference type="PROSITE" id="PS50211"/>
    </source>
</evidence>
<gene>
    <name evidence="4" type="ORF">EDS130_LOCUS39862</name>
</gene>
<name>A0A815Q281_ADIRI</name>
<dbReference type="PROSITE" id="PS50211">
    <property type="entry name" value="DENN"/>
    <property type="match status" value="1"/>
</dbReference>
<organism evidence="4 5">
    <name type="scientific">Adineta ricciae</name>
    <name type="common">Rotifer</name>
    <dbReference type="NCBI Taxonomy" id="249248"/>
    <lineage>
        <taxon>Eukaryota</taxon>
        <taxon>Metazoa</taxon>
        <taxon>Spiralia</taxon>
        <taxon>Gnathifera</taxon>
        <taxon>Rotifera</taxon>
        <taxon>Eurotatoria</taxon>
        <taxon>Bdelloidea</taxon>
        <taxon>Adinetida</taxon>
        <taxon>Adinetidae</taxon>
        <taxon>Adineta</taxon>
    </lineage>
</organism>
<dbReference type="AlphaFoldDB" id="A0A815Q281"/>
<proteinExistence type="inferred from homology"/>
<comment type="caution">
    <text evidence="4">The sequence shown here is derived from an EMBL/GenBank/DDBJ whole genome shotgun (WGS) entry which is preliminary data.</text>
</comment>
<feature type="region of interest" description="Disordered" evidence="2">
    <location>
        <begin position="268"/>
        <end position="294"/>
    </location>
</feature>
<comment type="similarity">
    <text evidence="1">Belongs to the AVL9 family.</text>
</comment>
<feature type="compositionally biased region" description="Basic and acidic residues" evidence="2">
    <location>
        <begin position="283"/>
        <end position="294"/>
    </location>
</feature>